<feature type="compositionally biased region" description="Polar residues" evidence="3">
    <location>
        <begin position="49"/>
        <end position="71"/>
    </location>
</feature>
<dbReference type="VEuPathDB" id="FungiDB:YALI1_E15015g"/>
<accession>A0A371CB00</accession>
<feature type="region of interest" description="Disordered" evidence="3">
    <location>
        <begin position="406"/>
        <end position="431"/>
    </location>
</feature>
<gene>
    <name evidence="7" type="ORF">B0I71DRAFT_20585</name>
</gene>
<dbReference type="Proteomes" id="UP000256601">
    <property type="component" value="Unassembled WGS sequence"/>
</dbReference>
<feature type="domain" description="DH" evidence="5">
    <location>
        <begin position="642"/>
        <end position="821"/>
    </location>
</feature>
<name>A0A371CB00_YARLL</name>
<sequence length="1417" mass="161611">MHPPPLPPKPPAEVINRRTQVTDEFRTKLPERVSSLVDKRPSYHPQGPRQLNSDAPQQTNRYLGVYSSPQAPNWRDEERSVERSNTDSSDRTSGSATDRASYSSYSTDRTSIHGGVSGYYNDPNNGNNIGTDYDKFWAQQYSDVSRTSSMQSWRPDSERPPPLPLKKPALNTSHRSNPASPGRAHFSQQNTNTPPPLPPQIPIYDTYMEQQAYEDYLENGFYDQQSLYRTPEPQHPARHFTPSPNAQDRYQIPPHLSPGHSSYQPPADLPALDTNDWSHVASAYETDNMYPDHAYESPVRMPVADAYMSPGSPSPLKTETYSPAPSQQSPLHHHSSQSSLNYMTSQSSPLTPQQCSERDLALRMERLDMRPAMERLEPRPMVDRIDMRPSMDIRPVDMRPTLEKRMSLPNGMPKYQPMSPSVSPSRFNSMPNKRPVPVSAGNTPVKQLDIPEYDILSDSMRSDTAWVELDLPSIPTRPQVDLSNVTYACPEMWSLSGVRNWIRPFFTGDKEVPEKDLHTAVSNLFAANKTMSPVYAEQYAKHVIGALGRGDVLRHDEERGSYMFSDEGVVSGVIPALTLCYSKSSHDSGYTCYSTKCPYESDTRKREDKKRTESTSSDQMDWAQYWELTDDQLARIDPREIKRQYAMHELIVGEEHFIRDLEILHNVYGESLKSHMPDKQFRDMFAVQDIIQCSKELLQGRLKARHIIFVTGIADIIIEWIKVARPHFLAYANRYLHADRRIRKEREDNVLFSQWLGDMSKDPRTLGKPYSIYFHRVIPRLARYSLLLGTISKHTTNEMELELLSRAVAECDDVTRQCNMVIGNVEKQVELLDLKSQFVFKPDCGADLKLESTQRKIMRRGDVQRKSDYGFEWIDAHLVLLDNFLVLCKHQTGQHGPKLYVTKKPIPLELLCVEQIDEAEQQTKGRIHNITSHVREVRDKRMSFIGGDHHSSSSSNPGAVTVLNEDSDQTTYPFRIRHLGQNITYTLFCPSSLDRDRWHTAMVEAKRQYSSKVYAKNAEPFRLTVLSYLDFGYEIPVRLAVPNNASTLQRAIEKAGMAGKPHLKTQPSSTSMTTRSKVNCATSFMFDSREFVFVGTDYGVFVSELSPETRHKGGNNKYKRCVDLHKVTQIGVIETLNLVIILCHRGLIYYHLDQLLNRSMTKDAATPMGYKLSSSASFFTIGNMKNRTLVFYKSREGLNSVFKVLEPIRQKGSQKKRSRMSLSRFSSHIGSTEYFRDAERFYVPSECWGISVFKNYFSVHCTKGFEAMSLDFKVPRTLPIISSGSTDLRKRLEGLRPLAMFQISDSKFMLCYDELLVYTDHFGNLASKPIPIMIKAKAVALQHPYLVIVDDEMAEIRHIDGTLKQVIPGQDMRLLDDHEGQIKLCMANPNIYGRQLIVELNTNELIVDDDDSSLTGL</sequence>
<dbReference type="SUPFAM" id="SSF48065">
    <property type="entry name" value="DBL homology domain (DH-domain)"/>
    <property type="match status" value="1"/>
</dbReference>
<dbReference type="Pfam" id="PF15405">
    <property type="entry name" value="PH_5"/>
    <property type="match status" value="1"/>
</dbReference>
<dbReference type="SMART" id="SM00233">
    <property type="entry name" value="PH"/>
    <property type="match status" value="1"/>
</dbReference>
<evidence type="ECO:0000259" key="5">
    <source>
        <dbReference type="PROSITE" id="PS50010"/>
    </source>
</evidence>
<feature type="compositionally biased region" description="Low complexity" evidence="3">
    <location>
        <begin position="322"/>
        <end position="340"/>
    </location>
</feature>
<dbReference type="Pfam" id="PF23582">
    <property type="entry name" value="WHD_RGF3"/>
    <property type="match status" value="1"/>
</dbReference>
<dbReference type="VEuPathDB" id="FungiDB:YALI0_E12155g"/>
<dbReference type="Gene3D" id="2.30.29.30">
    <property type="entry name" value="Pleckstrin-homology domain (PH domain)/Phosphotyrosine-binding domain (PTB)"/>
    <property type="match status" value="1"/>
</dbReference>
<proteinExistence type="predicted"/>
<evidence type="ECO:0000313" key="7">
    <source>
        <dbReference type="EMBL" id="RDW27477.1"/>
    </source>
</evidence>
<dbReference type="Pfam" id="PF00780">
    <property type="entry name" value="CNH"/>
    <property type="match status" value="1"/>
</dbReference>
<feature type="region of interest" description="Disordered" evidence="3">
    <location>
        <begin position="306"/>
        <end position="355"/>
    </location>
</feature>
<dbReference type="PROSITE" id="PS50003">
    <property type="entry name" value="PH_DOMAIN"/>
    <property type="match status" value="1"/>
</dbReference>
<dbReference type="PROSITE" id="PS50010">
    <property type="entry name" value="DH_2"/>
    <property type="match status" value="1"/>
</dbReference>
<dbReference type="SMART" id="SM00036">
    <property type="entry name" value="CNH"/>
    <property type="match status" value="1"/>
</dbReference>
<feature type="compositionally biased region" description="Pro residues" evidence="3">
    <location>
        <begin position="1"/>
        <end position="11"/>
    </location>
</feature>
<keyword evidence="1" id="KW-0597">Phosphoprotein</keyword>
<evidence type="ECO:0000256" key="1">
    <source>
        <dbReference type="ARBA" id="ARBA00022553"/>
    </source>
</evidence>
<dbReference type="SUPFAM" id="SSF50729">
    <property type="entry name" value="PH domain-like"/>
    <property type="match status" value="1"/>
</dbReference>
<dbReference type="SMART" id="SM00325">
    <property type="entry name" value="RhoGEF"/>
    <property type="match status" value="1"/>
</dbReference>
<evidence type="ECO:0000256" key="2">
    <source>
        <dbReference type="ARBA" id="ARBA00022658"/>
    </source>
</evidence>
<keyword evidence="2" id="KW-0344">Guanine-nucleotide releasing factor</keyword>
<feature type="compositionally biased region" description="Basic and acidic residues" evidence="3">
    <location>
        <begin position="20"/>
        <end position="41"/>
    </location>
</feature>
<dbReference type="InterPro" id="IPR001180">
    <property type="entry name" value="CNH_dom"/>
</dbReference>
<evidence type="ECO:0000259" key="4">
    <source>
        <dbReference type="PROSITE" id="PS50003"/>
    </source>
</evidence>
<evidence type="ECO:0000256" key="3">
    <source>
        <dbReference type="SAM" id="MobiDB-lite"/>
    </source>
</evidence>
<feature type="compositionally biased region" description="Polar residues" evidence="3">
    <location>
        <begin position="145"/>
        <end position="154"/>
    </location>
</feature>
<protein>
    <submittedName>
        <fullName evidence="7">CNH domain-domain-containing protein</fullName>
    </submittedName>
</protein>
<dbReference type="InterPro" id="IPR011993">
    <property type="entry name" value="PH-like_dom_sf"/>
</dbReference>
<dbReference type="EMBL" id="KZ858962">
    <property type="protein sequence ID" value="RDW27477.1"/>
    <property type="molecule type" value="Genomic_DNA"/>
</dbReference>
<feature type="compositionally biased region" description="Basic and acidic residues" evidence="3">
    <location>
        <begin position="74"/>
        <end position="90"/>
    </location>
</feature>
<dbReference type="InterPro" id="IPR041675">
    <property type="entry name" value="PH_5"/>
</dbReference>
<feature type="region of interest" description="Disordered" evidence="3">
    <location>
        <begin position="228"/>
        <end position="269"/>
    </location>
</feature>
<reference evidence="7 8" key="1">
    <citation type="submission" date="2018-07" db="EMBL/GenBank/DDBJ databases">
        <title>Draft Genome Assemblies for Five Robust Yarrowia lipolytica Strains Exhibiting High Lipid Production and Pentose Sugar Utilization and Sugar Alcohol Secretion from Undetoxified Lignocellulosic Biomass Hydrolysates.</title>
        <authorList>
            <consortium name="DOE Joint Genome Institute"/>
            <person name="Walker C."/>
            <person name="Ryu S."/>
            <person name="Na H."/>
            <person name="Zane M."/>
            <person name="LaButti K."/>
            <person name="Lipzen A."/>
            <person name="Haridas S."/>
            <person name="Barry K."/>
            <person name="Grigoriev I.V."/>
            <person name="Quarterman J."/>
            <person name="Slininger P."/>
            <person name="Dien B."/>
            <person name="Trinh C.T."/>
        </authorList>
    </citation>
    <scope>NUCLEOTIDE SEQUENCE [LARGE SCALE GENOMIC DNA]</scope>
    <source>
        <strain evidence="7 8">YB392</strain>
    </source>
</reference>
<dbReference type="PANTHER" id="PTHR46572:SF1">
    <property type="entry name" value="RHO1 GUANINE NUCLEOTIDE EXCHANGE FACTOR TUS1"/>
    <property type="match status" value="1"/>
</dbReference>
<feature type="domain" description="PH" evidence="4">
    <location>
        <begin position="856"/>
        <end position="1007"/>
    </location>
</feature>
<evidence type="ECO:0000259" key="6">
    <source>
        <dbReference type="PROSITE" id="PS50219"/>
    </source>
</evidence>
<feature type="compositionally biased region" description="Polar residues" evidence="3">
    <location>
        <begin position="91"/>
        <end position="109"/>
    </location>
</feature>
<organism evidence="7 8">
    <name type="scientific">Yarrowia lipolytica</name>
    <name type="common">Candida lipolytica</name>
    <dbReference type="NCBI Taxonomy" id="4952"/>
    <lineage>
        <taxon>Eukaryota</taxon>
        <taxon>Fungi</taxon>
        <taxon>Dikarya</taxon>
        <taxon>Ascomycota</taxon>
        <taxon>Saccharomycotina</taxon>
        <taxon>Dipodascomycetes</taxon>
        <taxon>Dipodascales</taxon>
        <taxon>Dipodascales incertae sedis</taxon>
        <taxon>Yarrowia</taxon>
    </lineage>
</organism>
<dbReference type="InterPro" id="IPR001849">
    <property type="entry name" value="PH_domain"/>
</dbReference>
<dbReference type="PROSITE" id="PS50219">
    <property type="entry name" value="CNH"/>
    <property type="match status" value="1"/>
</dbReference>
<dbReference type="PANTHER" id="PTHR46572">
    <property type="entry name" value="RHO1 GDP-GTP EXCHANGE PROTEIN 1-RELATED"/>
    <property type="match status" value="1"/>
</dbReference>
<dbReference type="Gene3D" id="1.20.900.10">
    <property type="entry name" value="Dbl homology (DH) domain"/>
    <property type="match status" value="1"/>
</dbReference>
<feature type="compositionally biased region" description="Polar residues" evidence="3">
    <location>
        <begin position="341"/>
        <end position="355"/>
    </location>
</feature>
<dbReference type="GO" id="GO:0005085">
    <property type="term" value="F:guanyl-nucleotide exchange factor activity"/>
    <property type="evidence" value="ECO:0007669"/>
    <property type="project" value="UniProtKB-KW"/>
</dbReference>
<dbReference type="InterPro" id="IPR000219">
    <property type="entry name" value="DH_dom"/>
</dbReference>
<dbReference type="InterPro" id="IPR035899">
    <property type="entry name" value="DBL_dom_sf"/>
</dbReference>
<evidence type="ECO:0000313" key="8">
    <source>
        <dbReference type="Proteomes" id="UP000256601"/>
    </source>
</evidence>
<feature type="compositionally biased region" description="Polar residues" evidence="3">
    <location>
        <begin position="170"/>
        <end position="179"/>
    </location>
</feature>
<feature type="domain" description="CNH" evidence="6">
    <location>
        <begin position="1075"/>
        <end position="1382"/>
    </location>
</feature>
<dbReference type="InterPro" id="IPR057283">
    <property type="entry name" value="RGF3_WH"/>
</dbReference>
<feature type="region of interest" description="Disordered" evidence="3">
    <location>
        <begin position="145"/>
        <end position="202"/>
    </location>
</feature>
<dbReference type="InterPro" id="IPR052233">
    <property type="entry name" value="Rho-type_GEFs"/>
</dbReference>
<feature type="compositionally biased region" description="Polar residues" evidence="3">
    <location>
        <begin position="418"/>
        <end position="431"/>
    </location>
</feature>
<feature type="region of interest" description="Disordered" evidence="3">
    <location>
        <begin position="1"/>
        <end position="124"/>
    </location>
</feature>
<dbReference type="Pfam" id="PF00621">
    <property type="entry name" value="RhoGEF"/>
    <property type="match status" value="1"/>
</dbReference>